<reference evidence="15 16" key="1">
    <citation type="submission" date="2024-04" db="EMBL/GenBank/DDBJ databases">
        <authorList>
            <person name="Rising A."/>
            <person name="Reimegard J."/>
            <person name="Sonavane S."/>
            <person name="Akerstrom W."/>
            <person name="Nylinder S."/>
            <person name="Hedman E."/>
            <person name="Kallberg Y."/>
        </authorList>
    </citation>
    <scope>NUCLEOTIDE SEQUENCE [LARGE SCALE GENOMIC DNA]</scope>
</reference>
<dbReference type="InterPro" id="IPR047184">
    <property type="entry name" value="KANK1-4"/>
</dbReference>
<evidence type="ECO:0000256" key="6">
    <source>
        <dbReference type="ARBA" id="ARBA00022656"/>
    </source>
</evidence>
<dbReference type="GO" id="GO:0044218">
    <property type="term" value="C:other organism cell membrane"/>
    <property type="evidence" value="ECO:0007669"/>
    <property type="project" value="UniProtKB-KW"/>
</dbReference>
<dbReference type="Pfam" id="PF12796">
    <property type="entry name" value="Ank_2"/>
    <property type="match status" value="1"/>
</dbReference>
<feature type="repeat" description="ANK" evidence="13">
    <location>
        <begin position="1027"/>
        <end position="1050"/>
    </location>
</feature>
<evidence type="ECO:0000256" key="5">
    <source>
        <dbReference type="ARBA" id="ARBA00022537"/>
    </source>
</evidence>
<evidence type="ECO:0000256" key="12">
    <source>
        <dbReference type="ARBA" id="ARBA00023298"/>
    </source>
</evidence>
<evidence type="ECO:0000256" key="4">
    <source>
        <dbReference type="ARBA" id="ARBA00022525"/>
    </source>
</evidence>
<evidence type="ECO:0000256" key="7">
    <source>
        <dbReference type="ARBA" id="ARBA00022699"/>
    </source>
</evidence>
<dbReference type="FunFam" id="1.25.40.20:FF:000243">
    <property type="entry name" value="Uncharacterized protein, isoform D"/>
    <property type="match status" value="1"/>
</dbReference>
<evidence type="ECO:0000256" key="3">
    <source>
        <dbReference type="ARBA" id="ARBA00022483"/>
    </source>
</evidence>
<comment type="subcellular location">
    <subcellularLocation>
        <location evidence="2">Secreted</location>
    </subcellularLocation>
    <subcellularLocation>
        <location evidence="1">Target cell membrane</location>
    </subcellularLocation>
</comment>
<evidence type="ECO:0000256" key="14">
    <source>
        <dbReference type="SAM" id="MobiDB-lite"/>
    </source>
</evidence>
<dbReference type="PROSITE" id="PS50088">
    <property type="entry name" value="ANK_REPEAT"/>
    <property type="match status" value="3"/>
</dbReference>
<feature type="repeat" description="ANK" evidence="13">
    <location>
        <begin position="994"/>
        <end position="1026"/>
    </location>
</feature>
<dbReference type="GO" id="GO:0006887">
    <property type="term" value="P:exocytosis"/>
    <property type="evidence" value="ECO:0007669"/>
    <property type="project" value="UniProtKB-KW"/>
</dbReference>
<feature type="repeat" description="ANK" evidence="13">
    <location>
        <begin position="922"/>
        <end position="944"/>
    </location>
</feature>
<evidence type="ECO:0000313" key="16">
    <source>
        <dbReference type="Proteomes" id="UP001497382"/>
    </source>
</evidence>
<dbReference type="AlphaFoldDB" id="A0AAV2BUA9"/>
<dbReference type="SMART" id="SM00248">
    <property type="entry name" value="ANK"/>
    <property type="match status" value="4"/>
</dbReference>
<dbReference type="InterPro" id="IPR036770">
    <property type="entry name" value="Ankyrin_rpt-contain_sf"/>
</dbReference>
<dbReference type="PRINTS" id="PR01415">
    <property type="entry name" value="ANKYRIN"/>
</dbReference>
<dbReference type="Pfam" id="PF00023">
    <property type="entry name" value="Ank"/>
    <property type="match status" value="1"/>
</dbReference>
<feature type="region of interest" description="Disordered" evidence="14">
    <location>
        <begin position="1092"/>
        <end position="1144"/>
    </location>
</feature>
<accession>A0AAV2BUA9</accession>
<dbReference type="PANTHER" id="PTHR24168:SF21">
    <property type="entry name" value="KANK, ISOFORM D"/>
    <property type="match status" value="1"/>
</dbReference>
<dbReference type="Gene3D" id="1.25.40.20">
    <property type="entry name" value="Ankyrin repeat-containing domain"/>
    <property type="match status" value="1"/>
</dbReference>
<keyword evidence="6" id="KW-0800">Toxin</keyword>
<keyword evidence="11" id="KW-0175">Coiled coil</keyword>
<dbReference type="PROSITE" id="PS50297">
    <property type="entry name" value="ANK_REP_REGION"/>
    <property type="match status" value="3"/>
</dbReference>
<comment type="caution">
    <text evidence="15">The sequence shown here is derived from an EMBL/GenBank/DDBJ whole genome shotgun (WGS) entry which is preliminary data.</text>
</comment>
<organism evidence="15 16">
    <name type="scientific">Larinioides sclopetarius</name>
    <dbReference type="NCBI Taxonomy" id="280406"/>
    <lineage>
        <taxon>Eukaryota</taxon>
        <taxon>Metazoa</taxon>
        <taxon>Ecdysozoa</taxon>
        <taxon>Arthropoda</taxon>
        <taxon>Chelicerata</taxon>
        <taxon>Arachnida</taxon>
        <taxon>Araneae</taxon>
        <taxon>Araneomorphae</taxon>
        <taxon>Entelegynae</taxon>
        <taxon>Araneoidea</taxon>
        <taxon>Araneidae</taxon>
        <taxon>Larinioides</taxon>
    </lineage>
</organism>
<protein>
    <recommendedName>
        <fullName evidence="17">KN motif and ankyrin repeat domain-containing protein 1</fullName>
    </recommendedName>
</protein>
<evidence type="ECO:0000256" key="10">
    <source>
        <dbReference type="ARBA" id="ARBA00023043"/>
    </source>
</evidence>
<dbReference type="InterPro" id="IPR021939">
    <property type="entry name" value="KN_motif"/>
</dbReference>
<feature type="compositionally biased region" description="Low complexity" evidence="14">
    <location>
        <begin position="1105"/>
        <end position="1122"/>
    </location>
</feature>
<feature type="region of interest" description="Disordered" evidence="14">
    <location>
        <begin position="743"/>
        <end position="764"/>
    </location>
</feature>
<keyword evidence="7" id="KW-0528">Neurotoxin</keyword>
<dbReference type="GO" id="GO:0090729">
    <property type="term" value="F:toxin activity"/>
    <property type="evidence" value="ECO:0007669"/>
    <property type="project" value="UniProtKB-KW"/>
</dbReference>
<keyword evidence="3" id="KW-0268">Exocytosis</keyword>
<dbReference type="PANTHER" id="PTHR24168">
    <property type="entry name" value="KN MOTIF AND ANKYRIN REPEAT DOMAIN-CONTAINING"/>
    <property type="match status" value="1"/>
</dbReference>
<gene>
    <name evidence="15" type="ORF">LARSCL_LOCUS21375</name>
</gene>
<keyword evidence="5" id="KW-1052">Target cell membrane</keyword>
<sequence>MLLIFMLGQIPKLSFPGCPHLPEVGNHSSLIELQKSWIASLVVDGDLTSLIMPERKDSSDDKMSSNKCSCCPYGFHIDRDFVRYCDSLYNSAQLEKLRQIKRERRKEKKTVESYLGLGTMPEVNTDTKIHVTVPQNSVKLSHSIHSYNDVPRNSSTLPHDIHLHNDGLENAMQDFEDTWQKSLKKSSSSSDIISKRNGLSPIYSKPSKISVDDQKIVHFSYNQPSRSSSTSSVSSQSTAISSTSVPVTSDVSYSYHSSEQMISSFDILCKPRVNSPFQTAGINKSVLSSIRERMASSLQRMKELEDQVKTIPILQVKLYALSEEKKTLLNQLKAKHASSTTEKTSETEKHLESQLKRLENEGIMSPTFSRKCLSNKSRRDDVLASPGMASWLDANLTKKSYIEKEIISHLNVNDVKNGSSPHQKAVKNAGTSCSVLTRDIGIGYVPSKYKSVAVGSDISFNDLLNSLKNKKNFDRCTSMSSESLESDAESLAGSDEPSRSFSQARFRKTVSSSNTSNIPIKYFVATSTNTDIKYFCNKSINTEQSLLKSSPKESSEKILKHKSISVSPVVSTKFVQTYEKATLRSVGMQTLLGMKFKIQEDKQHVKTKDAGVGDFNINDIHCFNCKKIKKSIGVGDFSLKSVVCDQCSSLQPHFHPSVHSENCEKCVLRQTETIGVGDQDINIMECQNCEHMKSEVSKKVEKHSMSTNTADDFSSNLSLSKRDINICDKCSATIHSVAQGFASGNSESKIPRPNLKSPGSAGKTNHTKLAKLKIQVGKTQKLGSSVTKEVTVSSEKKTVSSQSVTKSVVQNKISSNETDGSKVFSEPSMLQDFNNLPVIPHKKAELSKEVKAACKVLNDYLMKPERGGEKKTLSSLTIIQSEWFRVANQKKADPLVIEDYLDAYEEFSKPLLGKIVNLADANGNTALHYAISYGNFDVVSILIDSKVCDVNKKNKAGYTSIMLVALADMKNDTHHYVVQRLFSIGDINIKATQNGQTALMLAVSHGKKDIVKLLLDAGAEVNLQDKDGSTALMCAAEHGHIEIVKMLLSHPECDPTIVDNDECNALTIAMEAGHKDIGLLIYTNMNFSRGSSPYSTLKTRKRSTPRSTPTPRTPTLRSPLPSFYQTSPSARSTNSIPSSFQFPT</sequence>
<dbReference type="GO" id="GO:0005856">
    <property type="term" value="C:cytoskeleton"/>
    <property type="evidence" value="ECO:0007669"/>
    <property type="project" value="TreeGrafter"/>
</dbReference>
<dbReference type="InterPro" id="IPR002110">
    <property type="entry name" value="Ankyrin_rpt"/>
</dbReference>
<evidence type="ECO:0000256" key="1">
    <source>
        <dbReference type="ARBA" id="ARBA00004175"/>
    </source>
</evidence>
<evidence type="ECO:0000256" key="2">
    <source>
        <dbReference type="ARBA" id="ARBA00004613"/>
    </source>
</evidence>
<proteinExistence type="predicted"/>
<dbReference type="GO" id="GO:0044231">
    <property type="term" value="C:host cell presynaptic membrane"/>
    <property type="evidence" value="ECO:0007669"/>
    <property type="project" value="UniProtKB-KW"/>
</dbReference>
<dbReference type="SUPFAM" id="SSF48403">
    <property type="entry name" value="Ankyrin repeat"/>
    <property type="match status" value="1"/>
</dbReference>
<dbReference type="GO" id="GO:0005737">
    <property type="term" value="C:cytoplasm"/>
    <property type="evidence" value="ECO:0007669"/>
    <property type="project" value="TreeGrafter"/>
</dbReference>
<evidence type="ECO:0000256" key="13">
    <source>
        <dbReference type="PROSITE-ProRule" id="PRU00023"/>
    </source>
</evidence>
<keyword evidence="16" id="KW-1185">Reference proteome</keyword>
<keyword evidence="12" id="KW-1053">Target membrane</keyword>
<dbReference type="GO" id="GO:0030837">
    <property type="term" value="P:negative regulation of actin filament polymerization"/>
    <property type="evidence" value="ECO:0007669"/>
    <property type="project" value="InterPro"/>
</dbReference>
<dbReference type="EMBL" id="CAXIEN010000502">
    <property type="protein sequence ID" value="CAL1299462.1"/>
    <property type="molecule type" value="Genomic_DNA"/>
</dbReference>
<keyword evidence="12" id="KW-0472">Membrane</keyword>
<evidence type="ECO:0000256" key="9">
    <source>
        <dbReference type="ARBA" id="ARBA00023028"/>
    </source>
</evidence>
<evidence type="ECO:0000256" key="8">
    <source>
        <dbReference type="ARBA" id="ARBA00022737"/>
    </source>
</evidence>
<keyword evidence="9" id="KW-0638">Presynaptic neurotoxin</keyword>
<keyword evidence="10 13" id="KW-0040">ANK repeat</keyword>
<name>A0AAV2BUA9_9ARAC</name>
<feature type="compositionally biased region" description="Polar residues" evidence="14">
    <location>
        <begin position="1123"/>
        <end position="1144"/>
    </location>
</feature>
<keyword evidence="4" id="KW-0964">Secreted</keyword>
<evidence type="ECO:0000256" key="11">
    <source>
        <dbReference type="ARBA" id="ARBA00023054"/>
    </source>
</evidence>
<evidence type="ECO:0008006" key="17">
    <source>
        <dbReference type="Google" id="ProtNLM"/>
    </source>
</evidence>
<evidence type="ECO:0000313" key="15">
    <source>
        <dbReference type="EMBL" id="CAL1299462.1"/>
    </source>
</evidence>
<dbReference type="GO" id="GO:0005576">
    <property type="term" value="C:extracellular region"/>
    <property type="evidence" value="ECO:0007669"/>
    <property type="project" value="UniProtKB-SubCell"/>
</dbReference>
<dbReference type="Pfam" id="PF12075">
    <property type="entry name" value="KN_motif"/>
    <property type="match status" value="1"/>
</dbReference>
<dbReference type="Proteomes" id="UP001497382">
    <property type="component" value="Unassembled WGS sequence"/>
</dbReference>
<keyword evidence="8" id="KW-0677">Repeat</keyword>